<dbReference type="InterPro" id="IPR000847">
    <property type="entry name" value="LysR_HTH_N"/>
</dbReference>
<dbReference type="PANTHER" id="PTHR30346:SF28">
    <property type="entry name" value="HTH-TYPE TRANSCRIPTIONAL REGULATOR CYNR"/>
    <property type="match status" value="1"/>
</dbReference>
<dbReference type="InterPro" id="IPR005119">
    <property type="entry name" value="LysR_subst-bd"/>
</dbReference>
<keyword evidence="7" id="KW-1185">Reference proteome</keyword>
<dbReference type="EMBL" id="RKHK01000001">
    <property type="protein sequence ID" value="ROR73273.1"/>
    <property type="molecule type" value="Genomic_DNA"/>
</dbReference>
<name>A0A3N2BDD5_9MICO</name>
<comment type="similarity">
    <text evidence="1">Belongs to the LysR transcriptional regulatory family.</text>
</comment>
<gene>
    <name evidence="6" type="ORF">EDD31_1648</name>
</gene>
<evidence type="ECO:0000256" key="2">
    <source>
        <dbReference type="ARBA" id="ARBA00023015"/>
    </source>
</evidence>
<sequence>MAQPPLSRLIRKIEAELGAALFDRSTRGVALTPQGEALVEPARELVMQSQRIKEIVQRTQGGMIGRVRLGYAGPSVGHLVGPLARRVRQERPGIALELFSSQFSHRGLEKVTDGSLDLVIGRWDFLPAEVDSRVLAREELLLAVPAGHRLATFEIVPVTELAEEPWIVLPGRSAATLPNRLNLLGVAGGFLPRVVQVAPDSATLMLLVGAEMGIALTFSGVRDRVPAENVVFRRLGPEPGEVKVRLAWRQGDENPALAAVAELA</sequence>
<dbReference type="InterPro" id="IPR036390">
    <property type="entry name" value="WH_DNA-bd_sf"/>
</dbReference>
<dbReference type="AlphaFoldDB" id="A0A3N2BDD5"/>
<evidence type="ECO:0000313" key="7">
    <source>
        <dbReference type="Proteomes" id="UP000280668"/>
    </source>
</evidence>
<dbReference type="Proteomes" id="UP000280668">
    <property type="component" value="Unassembled WGS sequence"/>
</dbReference>
<dbReference type="SUPFAM" id="SSF46785">
    <property type="entry name" value="Winged helix' DNA-binding domain"/>
    <property type="match status" value="1"/>
</dbReference>
<keyword evidence="3" id="KW-0238">DNA-binding</keyword>
<organism evidence="6 7">
    <name type="scientific">Bogoriella caseilytica</name>
    <dbReference type="NCBI Taxonomy" id="56055"/>
    <lineage>
        <taxon>Bacteria</taxon>
        <taxon>Bacillati</taxon>
        <taxon>Actinomycetota</taxon>
        <taxon>Actinomycetes</taxon>
        <taxon>Micrococcales</taxon>
        <taxon>Bogoriellaceae</taxon>
        <taxon>Bogoriella</taxon>
    </lineage>
</organism>
<feature type="domain" description="HTH lysR-type" evidence="5">
    <location>
        <begin position="1"/>
        <end position="32"/>
    </location>
</feature>
<keyword evidence="2" id="KW-0805">Transcription regulation</keyword>
<accession>A0A3N2BDD5</accession>
<proteinExistence type="inferred from homology"/>
<dbReference type="Gene3D" id="1.10.10.10">
    <property type="entry name" value="Winged helix-like DNA-binding domain superfamily/Winged helix DNA-binding domain"/>
    <property type="match status" value="1"/>
</dbReference>
<evidence type="ECO:0000256" key="3">
    <source>
        <dbReference type="ARBA" id="ARBA00023125"/>
    </source>
</evidence>
<protein>
    <submittedName>
        <fullName evidence="6">LysR family transcriptional regulator</fullName>
    </submittedName>
</protein>
<dbReference type="GO" id="GO:0003677">
    <property type="term" value="F:DNA binding"/>
    <property type="evidence" value="ECO:0007669"/>
    <property type="project" value="UniProtKB-KW"/>
</dbReference>
<evidence type="ECO:0000256" key="1">
    <source>
        <dbReference type="ARBA" id="ARBA00009437"/>
    </source>
</evidence>
<dbReference type="Pfam" id="PF03466">
    <property type="entry name" value="LysR_substrate"/>
    <property type="match status" value="1"/>
</dbReference>
<dbReference type="InterPro" id="IPR036388">
    <property type="entry name" value="WH-like_DNA-bd_sf"/>
</dbReference>
<dbReference type="PROSITE" id="PS50931">
    <property type="entry name" value="HTH_LYSR"/>
    <property type="match status" value="1"/>
</dbReference>
<dbReference type="GO" id="GO:0003700">
    <property type="term" value="F:DNA-binding transcription factor activity"/>
    <property type="evidence" value="ECO:0007669"/>
    <property type="project" value="InterPro"/>
</dbReference>
<keyword evidence="4" id="KW-0804">Transcription</keyword>
<dbReference type="PANTHER" id="PTHR30346">
    <property type="entry name" value="TRANSCRIPTIONAL DUAL REGULATOR HCAR-RELATED"/>
    <property type="match status" value="1"/>
</dbReference>
<reference evidence="6 7" key="1">
    <citation type="submission" date="2018-11" db="EMBL/GenBank/DDBJ databases">
        <title>Sequencing the genomes of 1000 actinobacteria strains.</title>
        <authorList>
            <person name="Klenk H.-P."/>
        </authorList>
    </citation>
    <scope>NUCLEOTIDE SEQUENCE [LARGE SCALE GENOMIC DNA]</scope>
    <source>
        <strain evidence="6 7">DSM 11294</strain>
    </source>
</reference>
<dbReference type="Gene3D" id="3.40.190.10">
    <property type="entry name" value="Periplasmic binding protein-like II"/>
    <property type="match status" value="2"/>
</dbReference>
<evidence type="ECO:0000313" key="6">
    <source>
        <dbReference type="EMBL" id="ROR73273.1"/>
    </source>
</evidence>
<dbReference type="GO" id="GO:0032993">
    <property type="term" value="C:protein-DNA complex"/>
    <property type="evidence" value="ECO:0007669"/>
    <property type="project" value="TreeGrafter"/>
</dbReference>
<evidence type="ECO:0000256" key="4">
    <source>
        <dbReference type="ARBA" id="ARBA00023163"/>
    </source>
</evidence>
<dbReference type="SUPFAM" id="SSF53850">
    <property type="entry name" value="Periplasmic binding protein-like II"/>
    <property type="match status" value="1"/>
</dbReference>
<evidence type="ECO:0000259" key="5">
    <source>
        <dbReference type="PROSITE" id="PS50931"/>
    </source>
</evidence>
<comment type="caution">
    <text evidence="6">The sequence shown here is derived from an EMBL/GenBank/DDBJ whole genome shotgun (WGS) entry which is preliminary data.</text>
</comment>
<dbReference type="CDD" id="cd08414">
    <property type="entry name" value="PBP2_LTTR_aromatics_like"/>
    <property type="match status" value="1"/>
</dbReference>
<dbReference type="Pfam" id="PF00126">
    <property type="entry name" value="HTH_1"/>
    <property type="match status" value="1"/>
</dbReference>